<keyword evidence="2" id="KW-1185">Reference proteome</keyword>
<organism evidence="1 2">
    <name type="scientific">Streptomyces macrosporus</name>
    <dbReference type="NCBI Taxonomy" id="44032"/>
    <lineage>
        <taxon>Bacteria</taxon>
        <taxon>Bacillati</taxon>
        <taxon>Actinomycetota</taxon>
        <taxon>Actinomycetes</taxon>
        <taxon>Kitasatosporales</taxon>
        <taxon>Streptomycetaceae</taxon>
        <taxon>Streptomyces</taxon>
    </lineage>
</organism>
<name>A0ABN3JAM7_9ACTN</name>
<proteinExistence type="predicted"/>
<dbReference type="EMBL" id="BAAASZ010000003">
    <property type="protein sequence ID" value="GAA2424642.1"/>
    <property type="molecule type" value="Genomic_DNA"/>
</dbReference>
<evidence type="ECO:0000313" key="1">
    <source>
        <dbReference type="EMBL" id="GAA2424642.1"/>
    </source>
</evidence>
<comment type="caution">
    <text evidence="1">The sequence shown here is derived from an EMBL/GenBank/DDBJ whole genome shotgun (WGS) entry which is preliminary data.</text>
</comment>
<evidence type="ECO:0000313" key="2">
    <source>
        <dbReference type="Proteomes" id="UP001501638"/>
    </source>
</evidence>
<sequence>MEASRVAVTTQVYCDWEPFSDPTICGSATETTVLLIIATNNTTSSPLNERRTSRWSIGAASAGAAVCALTHNLREEGREGRETSSLYIPSMQTCPLGKIYRP</sequence>
<gene>
    <name evidence="1" type="ORF">GCM10010405_03850</name>
</gene>
<protein>
    <submittedName>
        <fullName evidence="1">Uncharacterized protein</fullName>
    </submittedName>
</protein>
<dbReference type="Proteomes" id="UP001501638">
    <property type="component" value="Unassembled WGS sequence"/>
</dbReference>
<reference evidence="1 2" key="1">
    <citation type="journal article" date="2019" name="Int. J. Syst. Evol. Microbiol.">
        <title>The Global Catalogue of Microorganisms (GCM) 10K type strain sequencing project: providing services to taxonomists for standard genome sequencing and annotation.</title>
        <authorList>
            <consortium name="The Broad Institute Genomics Platform"/>
            <consortium name="The Broad Institute Genome Sequencing Center for Infectious Disease"/>
            <person name="Wu L."/>
            <person name="Ma J."/>
        </authorList>
    </citation>
    <scope>NUCLEOTIDE SEQUENCE [LARGE SCALE GENOMIC DNA]</scope>
    <source>
        <strain evidence="1 2">JCM 6305</strain>
    </source>
</reference>
<accession>A0ABN3JAM7</accession>